<dbReference type="InterPro" id="IPR036390">
    <property type="entry name" value="WH_DNA-bd_sf"/>
</dbReference>
<sequence>MGASMALSAGQRARAMLARMREIEGAEATRRPAGRPSGSRTLVLDLVRTRAPISRVELADLTGLTQAAISHAVRALLDDGLLQETGLREWTGGKPRVMLTLDPLARCSVGVQLGADWVVVVVTDARGAVITRTRVRGARRERPDDVVAAIAVHIDVLLRAAGIDRDRVVGVGLAVPGTIDLDAGVILVSRTLERWQAYPVRSALSTAVGLPVIMDNDATAAAVGEYWSGRTSRAAAHCTLYMSAGIGAGIVVDGTIYRGASANTGPLGHLHLHRQGRDPGPTLEDQAAPRAVARRAREALAAGGRSIVRLSAADDPFVDFGAVATAAVQGDPLCAALVEESAEYLADAAVMLANILDVDSIVLAGPSFSTAGSLYVAVIERRLRAEFHAAERHGVEVTLSAHVADASALGAAALVLQEGQAPRRHAARR</sequence>
<dbReference type="Gene3D" id="1.10.10.10">
    <property type="entry name" value="Winged helix-like DNA-binding domain superfamily/Winged helix DNA-binding domain"/>
    <property type="match status" value="1"/>
</dbReference>
<dbReference type="SUPFAM" id="SSF53067">
    <property type="entry name" value="Actin-like ATPase domain"/>
    <property type="match status" value="1"/>
</dbReference>
<organism evidence="2 3">
    <name type="scientific">Pengzhenrongella frigida</name>
    <dbReference type="NCBI Taxonomy" id="1259133"/>
    <lineage>
        <taxon>Bacteria</taxon>
        <taxon>Bacillati</taxon>
        <taxon>Actinomycetota</taxon>
        <taxon>Actinomycetes</taxon>
        <taxon>Micrococcales</taxon>
        <taxon>Pengzhenrongella</taxon>
    </lineage>
</organism>
<keyword evidence="3" id="KW-1185">Reference proteome</keyword>
<comment type="similarity">
    <text evidence="1">Belongs to the ROK (NagC/XylR) family.</text>
</comment>
<dbReference type="EMBL" id="SDWW01000010">
    <property type="protein sequence ID" value="RYV51930.1"/>
    <property type="molecule type" value="Genomic_DNA"/>
</dbReference>
<gene>
    <name evidence="2" type="ORF">EUA98_05900</name>
</gene>
<dbReference type="SUPFAM" id="SSF46785">
    <property type="entry name" value="Winged helix' DNA-binding domain"/>
    <property type="match status" value="1"/>
</dbReference>
<name>A0A4Q5N1H6_9MICO</name>
<comment type="caution">
    <text evidence="2">The sequence shown here is derived from an EMBL/GenBank/DDBJ whole genome shotgun (WGS) entry which is preliminary data.</text>
</comment>
<evidence type="ECO:0000313" key="2">
    <source>
        <dbReference type="EMBL" id="RYV51930.1"/>
    </source>
</evidence>
<proteinExistence type="inferred from homology"/>
<dbReference type="PANTHER" id="PTHR18964">
    <property type="entry name" value="ROK (REPRESSOR, ORF, KINASE) FAMILY"/>
    <property type="match status" value="1"/>
</dbReference>
<evidence type="ECO:0000313" key="3">
    <source>
        <dbReference type="Proteomes" id="UP000293764"/>
    </source>
</evidence>
<dbReference type="OrthoDB" id="4083144at2"/>
<dbReference type="InterPro" id="IPR036388">
    <property type="entry name" value="WH-like_DNA-bd_sf"/>
</dbReference>
<dbReference type="AlphaFoldDB" id="A0A4Q5N1H6"/>
<protein>
    <submittedName>
        <fullName evidence="2">ROK family transcriptional regulator</fullName>
    </submittedName>
</protein>
<dbReference type="Proteomes" id="UP000293764">
    <property type="component" value="Unassembled WGS sequence"/>
</dbReference>
<dbReference type="PANTHER" id="PTHR18964:SF149">
    <property type="entry name" value="BIFUNCTIONAL UDP-N-ACETYLGLUCOSAMINE 2-EPIMERASE_N-ACETYLMANNOSAMINE KINASE"/>
    <property type="match status" value="1"/>
</dbReference>
<dbReference type="InterPro" id="IPR049874">
    <property type="entry name" value="ROK_cs"/>
</dbReference>
<dbReference type="PROSITE" id="PS01125">
    <property type="entry name" value="ROK"/>
    <property type="match status" value="1"/>
</dbReference>
<dbReference type="Pfam" id="PF00480">
    <property type="entry name" value="ROK"/>
    <property type="match status" value="1"/>
</dbReference>
<reference evidence="2 3" key="1">
    <citation type="submission" date="2019-01" db="EMBL/GenBank/DDBJ databases">
        <title>Novel species of Cellulomonas.</title>
        <authorList>
            <person name="Liu Q."/>
            <person name="Xin Y.-H."/>
        </authorList>
    </citation>
    <scope>NUCLEOTIDE SEQUENCE [LARGE SCALE GENOMIC DNA]</scope>
    <source>
        <strain evidence="2 3">HLT2-17</strain>
    </source>
</reference>
<dbReference type="InterPro" id="IPR000600">
    <property type="entry name" value="ROK"/>
</dbReference>
<dbReference type="Gene3D" id="3.30.420.40">
    <property type="match status" value="2"/>
</dbReference>
<evidence type="ECO:0000256" key="1">
    <source>
        <dbReference type="ARBA" id="ARBA00006479"/>
    </source>
</evidence>
<accession>A0A4Q5N1H6</accession>
<dbReference type="InterPro" id="IPR043129">
    <property type="entry name" value="ATPase_NBD"/>
</dbReference>